<sequence length="637" mass="72889">MEPRRPKHKQQPPLEVDQEEIERAVSDARNYHLPPPPEDEEQLEDVFPEGEVTPIDMIQTHMSMVFLLPHRVYKVKKNVDYGFADFSTLYARFRACTAEVQLNQRLAPNVYMGVVPISMQRATRQITVRCDDFWTHEKNNSLDWWLNDEFGEIIEWAVHMVRLPDDQTLLALLRSSRLTHSLLERVASHLSAFHKNARRSPRIDPFGQEDVVRRNIDENFAQTTSHVGVTAASTVYDRVRALTYVQLGELSSAFAERVASGFICDCHGDLRLEHVYALKQNGRPSTTSTSSVHSPRTPSSPGVRQRDLERERMVATPTLDRELVVLDCIEFNEQFRYGDPLSDAAFLMMDLWRMGRPDLARFFQDQYLLLSNQVSEVNSKLFRFYAAYRAVVRAKVSGFRVLDTRLSDTHRQRETQRARCYWMVALTLLSAPADRPCVVLVAGLPACGKSNLARMLVDDSDGKVIWLRADAIRKEISNNYLSNANADASATNTTGDTSSSGGGSFEEGLYAPRMTERTYEELLSQCVAIVRRGGRVLIDATFRDPTRRHDFLRAAHDEGALLGILVCECDREIVRGRMLARKNDLSDATWQVFEVMEQQWCFPDQRTMPECFTVNTEKEEELTLRRANGFLRKIELL</sequence>
<dbReference type="PANTHER" id="PTHR43883:SF1">
    <property type="entry name" value="GLUCONOKINASE"/>
    <property type="match status" value="1"/>
</dbReference>
<proteinExistence type="predicted"/>
<gene>
    <name evidence="2" type="ORF">N0F65_011493</name>
</gene>
<dbReference type="Gene3D" id="3.40.50.300">
    <property type="entry name" value="P-loop containing nucleotide triphosphate hydrolases"/>
    <property type="match status" value="1"/>
</dbReference>
<dbReference type="EMBL" id="DAKRPA010000357">
    <property type="protein sequence ID" value="DAZ92996.1"/>
    <property type="molecule type" value="Genomic_DNA"/>
</dbReference>
<dbReference type="PANTHER" id="PTHR43883">
    <property type="entry name" value="SLR0207 PROTEIN"/>
    <property type="match status" value="1"/>
</dbReference>
<dbReference type="InterPro" id="IPR027417">
    <property type="entry name" value="P-loop_NTPase"/>
</dbReference>
<reference evidence="2" key="1">
    <citation type="submission" date="2022-11" db="EMBL/GenBank/DDBJ databases">
        <authorList>
            <person name="Morgan W.R."/>
            <person name="Tartar A."/>
        </authorList>
    </citation>
    <scope>NUCLEOTIDE SEQUENCE</scope>
    <source>
        <strain evidence="2">ARSEF 373</strain>
    </source>
</reference>
<feature type="compositionally biased region" description="Low complexity" evidence="1">
    <location>
        <begin position="487"/>
        <end position="499"/>
    </location>
</feature>
<dbReference type="Proteomes" id="UP001146120">
    <property type="component" value="Unassembled WGS sequence"/>
</dbReference>
<keyword evidence="3" id="KW-1185">Reference proteome</keyword>
<comment type="caution">
    <text evidence="2">The sequence shown here is derived from an EMBL/GenBank/DDBJ whole genome shotgun (WGS) entry which is preliminary data.</text>
</comment>
<evidence type="ECO:0008006" key="4">
    <source>
        <dbReference type="Google" id="ProtNLM"/>
    </source>
</evidence>
<feature type="compositionally biased region" description="Low complexity" evidence="1">
    <location>
        <begin position="284"/>
        <end position="301"/>
    </location>
</feature>
<dbReference type="InterPro" id="IPR052732">
    <property type="entry name" value="Cell-binding_unc_protein"/>
</dbReference>
<feature type="region of interest" description="Disordered" evidence="1">
    <location>
        <begin position="487"/>
        <end position="507"/>
    </location>
</feature>
<organism evidence="2 3">
    <name type="scientific">Lagenidium giganteum</name>
    <dbReference type="NCBI Taxonomy" id="4803"/>
    <lineage>
        <taxon>Eukaryota</taxon>
        <taxon>Sar</taxon>
        <taxon>Stramenopiles</taxon>
        <taxon>Oomycota</taxon>
        <taxon>Peronosporomycetes</taxon>
        <taxon>Pythiales</taxon>
        <taxon>Pythiaceae</taxon>
    </lineage>
</organism>
<dbReference type="AlphaFoldDB" id="A0AAV2YG50"/>
<name>A0AAV2YG50_9STRA</name>
<evidence type="ECO:0000256" key="1">
    <source>
        <dbReference type="SAM" id="MobiDB-lite"/>
    </source>
</evidence>
<accession>A0AAV2YG50</accession>
<dbReference type="SUPFAM" id="SSF52540">
    <property type="entry name" value="P-loop containing nucleoside triphosphate hydrolases"/>
    <property type="match status" value="1"/>
</dbReference>
<reference evidence="2" key="2">
    <citation type="journal article" date="2023" name="Microbiol Resour">
        <title>Decontamination and Annotation of the Draft Genome Sequence of the Oomycete Lagenidium giganteum ARSEF 373.</title>
        <authorList>
            <person name="Morgan W.R."/>
            <person name="Tartar A."/>
        </authorList>
    </citation>
    <scope>NUCLEOTIDE SEQUENCE</scope>
    <source>
        <strain evidence="2">ARSEF 373</strain>
    </source>
</reference>
<feature type="region of interest" description="Disordered" evidence="1">
    <location>
        <begin position="282"/>
        <end position="310"/>
    </location>
</feature>
<evidence type="ECO:0000313" key="3">
    <source>
        <dbReference type="Proteomes" id="UP001146120"/>
    </source>
</evidence>
<protein>
    <recommendedName>
        <fullName evidence="4">Zeta toxin domain-containing protein</fullName>
    </recommendedName>
</protein>
<dbReference type="Pfam" id="PF13671">
    <property type="entry name" value="AAA_33"/>
    <property type="match status" value="1"/>
</dbReference>
<evidence type="ECO:0000313" key="2">
    <source>
        <dbReference type="EMBL" id="DAZ92996.1"/>
    </source>
</evidence>